<feature type="region of interest" description="Disordered" evidence="1">
    <location>
        <begin position="33"/>
        <end position="84"/>
    </location>
</feature>
<reference evidence="3" key="1">
    <citation type="submission" date="2020-05" db="EMBL/GenBank/DDBJ databases">
        <title>WGS assembly of Panicum virgatum.</title>
        <authorList>
            <person name="Lovell J.T."/>
            <person name="Jenkins J."/>
            <person name="Shu S."/>
            <person name="Juenger T.E."/>
            <person name="Schmutz J."/>
        </authorList>
    </citation>
    <scope>NUCLEOTIDE SEQUENCE</scope>
    <source>
        <strain evidence="3">AP13</strain>
    </source>
</reference>
<dbReference type="AlphaFoldDB" id="A0A8T0MEG4"/>
<keyword evidence="2" id="KW-0732">Signal</keyword>
<protein>
    <submittedName>
        <fullName evidence="3">Uncharacterized protein</fullName>
    </submittedName>
</protein>
<feature type="signal peptide" evidence="2">
    <location>
        <begin position="1"/>
        <end position="30"/>
    </location>
</feature>
<organism evidence="3 4">
    <name type="scientific">Panicum virgatum</name>
    <name type="common">Blackwell switchgrass</name>
    <dbReference type="NCBI Taxonomy" id="38727"/>
    <lineage>
        <taxon>Eukaryota</taxon>
        <taxon>Viridiplantae</taxon>
        <taxon>Streptophyta</taxon>
        <taxon>Embryophyta</taxon>
        <taxon>Tracheophyta</taxon>
        <taxon>Spermatophyta</taxon>
        <taxon>Magnoliopsida</taxon>
        <taxon>Liliopsida</taxon>
        <taxon>Poales</taxon>
        <taxon>Poaceae</taxon>
        <taxon>PACMAD clade</taxon>
        <taxon>Panicoideae</taxon>
        <taxon>Panicodae</taxon>
        <taxon>Paniceae</taxon>
        <taxon>Panicinae</taxon>
        <taxon>Panicum</taxon>
        <taxon>Panicum sect. Hiantes</taxon>
    </lineage>
</organism>
<name>A0A8T0MEG4_PANVG</name>
<dbReference type="EMBL" id="CM029054">
    <property type="protein sequence ID" value="KAG2535721.1"/>
    <property type="molecule type" value="Genomic_DNA"/>
</dbReference>
<comment type="caution">
    <text evidence="3">The sequence shown here is derived from an EMBL/GenBank/DDBJ whole genome shotgun (WGS) entry which is preliminary data.</text>
</comment>
<dbReference type="Proteomes" id="UP000823388">
    <property type="component" value="Chromosome 9N"/>
</dbReference>
<sequence length="84" mass="8313">MGAIRARSPSWTRMCRLLLVMAFAVTAALGARTGPRGGAATGRGGGAGAGAARMSTLDDASRPGPSCCTNNRNKGGSSSCCPTP</sequence>
<proteinExistence type="predicted"/>
<feature type="compositionally biased region" description="Polar residues" evidence="1">
    <location>
        <begin position="67"/>
        <end position="84"/>
    </location>
</feature>
<accession>A0A8T0MEG4</accession>
<keyword evidence="4" id="KW-1185">Reference proteome</keyword>
<feature type="compositionally biased region" description="Gly residues" evidence="1">
    <location>
        <begin position="35"/>
        <end position="49"/>
    </location>
</feature>
<evidence type="ECO:0000256" key="2">
    <source>
        <dbReference type="SAM" id="SignalP"/>
    </source>
</evidence>
<evidence type="ECO:0000256" key="1">
    <source>
        <dbReference type="SAM" id="MobiDB-lite"/>
    </source>
</evidence>
<evidence type="ECO:0000313" key="3">
    <source>
        <dbReference type="EMBL" id="KAG2535721.1"/>
    </source>
</evidence>
<evidence type="ECO:0000313" key="4">
    <source>
        <dbReference type="Proteomes" id="UP000823388"/>
    </source>
</evidence>
<gene>
    <name evidence="3" type="ORF">PVAP13_9NG130500</name>
</gene>
<feature type="chain" id="PRO_5035787347" evidence="2">
    <location>
        <begin position="31"/>
        <end position="84"/>
    </location>
</feature>